<dbReference type="Proteomes" id="UP000313390">
    <property type="component" value="Unassembled WGS sequence"/>
</dbReference>
<reference evidence="1 4" key="3">
    <citation type="submission" date="2020-08" db="EMBL/GenBank/DDBJ databases">
        <title>Genomic Encyclopedia of Type Strains, Phase IV (KMG-IV): sequencing the most valuable type-strain genomes for metagenomic binning, comparative biology and taxonomic classification.</title>
        <authorList>
            <person name="Goeker M."/>
        </authorList>
    </citation>
    <scope>NUCLEOTIDE SEQUENCE [LARGE SCALE GENOMIC DNA]</scope>
    <source>
        <strain evidence="1 4">DSM 23868</strain>
    </source>
</reference>
<dbReference type="OrthoDB" id="6456362at2"/>
<dbReference type="RefSeq" id="WP_140019410.1">
    <property type="nucleotide sequence ID" value="NZ_JACIEX010000002.1"/>
</dbReference>
<dbReference type="EMBL" id="VEWK01000002">
    <property type="protein sequence ID" value="TNV14255.1"/>
    <property type="molecule type" value="Genomic_DNA"/>
</dbReference>
<dbReference type="Proteomes" id="UP000553980">
    <property type="component" value="Unassembled WGS sequence"/>
</dbReference>
<reference evidence="2 3" key="1">
    <citation type="journal article" date="2011" name="Int. J. Syst. Evol. Microbiol.">
        <title>Ochrobactrum pecoris sp. nov., isolated from farm animals.</title>
        <authorList>
            <person name="Kampfer P."/>
            <person name="Huber B."/>
            <person name="Busse H.J."/>
            <person name="Scholz H.C."/>
            <person name="Tomaso H."/>
            <person name="Hotzel H."/>
            <person name="Melzer F."/>
        </authorList>
    </citation>
    <scope>NUCLEOTIDE SEQUENCE [LARGE SCALE GENOMIC DNA]</scope>
    <source>
        <strain evidence="2 3">08RB2639</strain>
    </source>
</reference>
<reference evidence="2" key="2">
    <citation type="submission" date="2019-06" db="EMBL/GenBank/DDBJ databases">
        <authorList>
            <person name="Hu M."/>
        </authorList>
    </citation>
    <scope>NUCLEOTIDE SEQUENCE</scope>
    <source>
        <strain evidence="2">08RB2639</strain>
    </source>
</reference>
<sequence length="60" mass="6891">MNTLVFNLRDRVKLAESGETGEIIGRAEYTYTEPHYLIRYKAGDGRQVETWWGESALRAA</sequence>
<proteinExistence type="predicted"/>
<evidence type="ECO:0000313" key="4">
    <source>
        <dbReference type="Proteomes" id="UP000553980"/>
    </source>
</evidence>
<evidence type="ECO:0000313" key="2">
    <source>
        <dbReference type="EMBL" id="TNV14255.1"/>
    </source>
</evidence>
<accession>A0A5C5CSV7</accession>
<evidence type="ECO:0000313" key="1">
    <source>
        <dbReference type="EMBL" id="MBB4092406.1"/>
    </source>
</evidence>
<dbReference type="AlphaFoldDB" id="A0A5C5CSV7"/>
<dbReference type="EMBL" id="JACIEX010000002">
    <property type="protein sequence ID" value="MBB4092406.1"/>
    <property type="molecule type" value="Genomic_DNA"/>
</dbReference>
<keyword evidence="4" id="KW-1185">Reference proteome</keyword>
<organism evidence="2 3">
    <name type="scientific">Brucella pecoris</name>
    <dbReference type="NCBI Taxonomy" id="867683"/>
    <lineage>
        <taxon>Bacteria</taxon>
        <taxon>Pseudomonadati</taxon>
        <taxon>Pseudomonadota</taxon>
        <taxon>Alphaproteobacteria</taxon>
        <taxon>Hyphomicrobiales</taxon>
        <taxon>Brucellaceae</taxon>
        <taxon>Brucella/Ochrobactrum group</taxon>
        <taxon>Brucella</taxon>
    </lineage>
</organism>
<gene>
    <name evidence="2" type="ORF">FIB18_03170</name>
    <name evidence="1" type="ORF">GGQ79_000891</name>
</gene>
<evidence type="ECO:0000313" key="3">
    <source>
        <dbReference type="Proteomes" id="UP000313390"/>
    </source>
</evidence>
<comment type="caution">
    <text evidence="2">The sequence shown here is derived from an EMBL/GenBank/DDBJ whole genome shotgun (WGS) entry which is preliminary data.</text>
</comment>
<name>A0A5C5CSV7_9HYPH</name>
<protein>
    <submittedName>
        <fullName evidence="2">Uncharacterized protein</fullName>
    </submittedName>
</protein>